<name>C5J5G4_MESCH</name>
<dbReference type="GO" id="GO:0003676">
    <property type="term" value="F:nucleic acid binding"/>
    <property type="evidence" value="ECO:0007669"/>
    <property type="project" value="InterPro"/>
</dbReference>
<accession>C5J5G4</accession>
<dbReference type="eggNOG" id="COG0618">
    <property type="taxonomic scope" value="Bacteria"/>
</dbReference>
<dbReference type="KEGG" id="mco:MCJ_000070"/>
<sequence>MKTGNNKDVVEIIKQYQKIVIFHHIRPDGDCLGSQSGLKQLILDNFQDKTVYAVGDTKNSYWFMNIELDNFASPEELDGALAIIVDANFKERIEFSYLFEKVKFAKIIRIDHHPNDDDLGEAYRWVDSSFIACAEQISQLAIENNLAISKRTAEFLYLGIYTDSGRFLYANTTARTHFLAAKLMETGFDFQRIHTHLNSKKISDLEFENYIFLHKKIYQNVIYYTLDLDEQKKLHKNPAQATRPNILANIENFYIWVSLVQEEAKKWRVEFRSSGPNVRNVALKWGGGGHLQASGAILDSLDKIDSLIKDCQLECDLFIEAKNKTN</sequence>
<evidence type="ECO:0000259" key="1">
    <source>
        <dbReference type="Pfam" id="PF01368"/>
    </source>
</evidence>
<dbReference type="HOGENOM" id="CLU_039720_1_0_14"/>
<dbReference type="SUPFAM" id="SSF64182">
    <property type="entry name" value="DHH phosphoesterases"/>
    <property type="match status" value="1"/>
</dbReference>
<dbReference type="Proteomes" id="UP000001491">
    <property type="component" value="Chromosome"/>
</dbReference>
<feature type="domain" description="DDH" evidence="1">
    <location>
        <begin position="18"/>
        <end position="160"/>
    </location>
</feature>
<dbReference type="Pfam" id="PF01368">
    <property type="entry name" value="DHH"/>
    <property type="match status" value="1"/>
</dbReference>
<keyword evidence="4" id="KW-1185">Reference proteome</keyword>
<dbReference type="InterPro" id="IPR003156">
    <property type="entry name" value="DHHA1_dom"/>
</dbReference>
<dbReference type="PANTHER" id="PTHR47618">
    <property type="entry name" value="BIFUNCTIONAL OLIGORIBONUCLEASE AND PAP PHOSPHATASE NRNA"/>
    <property type="match status" value="1"/>
</dbReference>
<feature type="domain" description="DHHA1" evidence="2">
    <location>
        <begin position="244"/>
        <end position="310"/>
    </location>
</feature>
<evidence type="ECO:0000313" key="4">
    <source>
        <dbReference type="Proteomes" id="UP000001491"/>
    </source>
</evidence>
<dbReference type="EMBL" id="FM864216">
    <property type="protein sequence ID" value="CAT04686.1"/>
    <property type="molecule type" value="Genomic_DNA"/>
</dbReference>
<gene>
    <name evidence="3" type="ordered locus">MCJ_000070</name>
</gene>
<dbReference type="InterPro" id="IPR038763">
    <property type="entry name" value="DHH_sf"/>
</dbReference>
<organism evidence="3 4">
    <name type="scientific">Mesomycoplasma conjunctivae (strain ATCC 25834 / NCTC 10147 / HRC/581)</name>
    <name type="common">Mycoplasma conjunctivae</name>
    <dbReference type="NCBI Taxonomy" id="572263"/>
    <lineage>
        <taxon>Bacteria</taxon>
        <taxon>Bacillati</taxon>
        <taxon>Mycoplasmatota</taxon>
        <taxon>Mycoplasmoidales</taxon>
        <taxon>Metamycoplasmataceae</taxon>
        <taxon>Mesomycoplasma</taxon>
    </lineage>
</organism>
<dbReference type="Pfam" id="PF02272">
    <property type="entry name" value="DHHA1"/>
    <property type="match status" value="1"/>
</dbReference>
<dbReference type="AlphaFoldDB" id="C5J5G4"/>
<dbReference type="Gene3D" id="3.10.310.30">
    <property type="match status" value="1"/>
</dbReference>
<dbReference type="Gene3D" id="3.90.1640.10">
    <property type="entry name" value="inorganic pyrophosphatase (n-terminal core)"/>
    <property type="match status" value="1"/>
</dbReference>
<reference evidence="4" key="1">
    <citation type="journal article" date="2009" name="BMC Bioinformatics">
        <title>The Mycoplasma conjunctivae genome sequencing, annotation and analysis.</title>
        <authorList>
            <person name="Calderon-Copete S.P."/>
            <person name="Wigger G."/>
            <person name="Wunderlin C."/>
            <person name="Schmidheini T."/>
            <person name="Frey J."/>
            <person name="Quail M.A."/>
            <person name="Falquet L."/>
        </authorList>
    </citation>
    <scope>NUCLEOTIDE SEQUENCE [LARGE SCALE GENOMIC DNA]</scope>
    <source>
        <strain evidence="4">ATCC 25834 / NCTC 10147 / HRC/581</strain>
    </source>
</reference>
<protein>
    <submittedName>
        <fullName evidence="3">Mgp-operon protein 1</fullName>
    </submittedName>
</protein>
<evidence type="ECO:0000313" key="3">
    <source>
        <dbReference type="EMBL" id="CAT04686.1"/>
    </source>
</evidence>
<dbReference type="InterPro" id="IPR051319">
    <property type="entry name" value="Oligoribo/pAp-PDE_c-di-AMP_PDE"/>
</dbReference>
<proteinExistence type="predicted"/>
<evidence type="ECO:0000259" key="2">
    <source>
        <dbReference type="Pfam" id="PF02272"/>
    </source>
</evidence>
<dbReference type="PANTHER" id="PTHR47618:SF1">
    <property type="entry name" value="BIFUNCTIONAL OLIGORIBONUCLEASE AND PAP PHOSPHATASE NRNA"/>
    <property type="match status" value="1"/>
</dbReference>
<dbReference type="InterPro" id="IPR001667">
    <property type="entry name" value="DDH_dom"/>
</dbReference>